<sequence length="149" mass="15915">MGSMSWFGRQGGEAERKPGGGLQACFLTLSLVQPDSPVLSEPAPHLELSPAEDATVIRETRPDNDTKVVPVCPRCHILRLALFTGTHCLTGQDPGYPELHGYVCIKTSRCDATINSPLTLWLPVSSTSGTCARCECNTSSPNPNIACCS</sequence>
<gene>
    <name evidence="1" type="ORF">FVEG_14676</name>
</gene>
<dbReference type="KEGG" id="fvr:FVEG_14676"/>
<dbReference type="VEuPathDB" id="FungiDB:FVEG_14676"/>
<proteinExistence type="predicted"/>
<evidence type="ECO:0000313" key="2">
    <source>
        <dbReference type="Proteomes" id="UP000009096"/>
    </source>
</evidence>
<dbReference type="AlphaFoldDB" id="W7LV93"/>
<dbReference type="Proteomes" id="UP000009096">
    <property type="component" value="Chromosome 1"/>
</dbReference>
<name>W7LV93_GIBM7</name>
<keyword evidence="2" id="KW-1185">Reference proteome</keyword>
<organism evidence="1 2">
    <name type="scientific">Gibberella moniliformis (strain M3125 / FGSC 7600)</name>
    <name type="common">Maize ear and stalk rot fungus</name>
    <name type="synonym">Fusarium verticillioides</name>
    <dbReference type="NCBI Taxonomy" id="334819"/>
    <lineage>
        <taxon>Eukaryota</taxon>
        <taxon>Fungi</taxon>
        <taxon>Dikarya</taxon>
        <taxon>Ascomycota</taxon>
        <taxon>Pezizomycotina</taxon>
        <taxon>Sordariomycetes</taxon>
        <taxon>Hypocreomycetidae</taxon>
        <taxon>Hypocreales</taxon>
        <taxon>Nectriaceae</taxon>
        <taxon>Fusarium</taxon>
        <taxon>Fusarium fujikuroi species complex</taxon>
    </lineage>
</organism>
<reference evidence="1 2" key="1">
    <citation type="journal article" date="2010" name="Nature">
        <title>Comparative genomics reveals mobile pathogenicity chromosomes in Fusarium.</title>
        <authorList>
            <person name="Ma L.J."/>
            <person name="van der Does H.C."/>
            <person name="Borkovich K.A."/>
            <person name="Coleman J.J."/>
            <person name="Daboussi M.J."/>
            <person name="Di Pietro A."/>
            <person name="Dufresne M."/>
            <person name="Freitag M."/>
            <person name="Grabherr M."/>
            <person name="Henrissat B."/>
            <person name="Houterman P.M."/>
            <person name="Kang S."/>
            <person name="Shim W.B."/>
            <person name="Woloshuk C."/>
            <person name="Xie X."/>
            <person name="Xu J.R."/>
            <person name="Antoniw J."/>
            <person name="Baker S.E."/>
            <person name="Bluhm B.H."/>
            <person name="Breakspear A."/>
            <person name="Brown D.W."/>
            <person name="Butchko R.A."/>
            <person name="Chapman S."/>
            <person name="Coulson R."/>
            <person name="Coutinho P.M."/>
            <person name="Danchin E.G."/>
            <person name="Diener A."/>
            <person name="Gale L.R."/>
            <person name="Gardiner D.M."/>
            <person name="Goff S."/>
            <person name="Hammond-Kosack K.E."/>
            <person name="Hilburn K."/>
            <person name="Hua-Van A."/>
            <person name="Jonkers W."/>
            <person name="Kazan K."/>
            <person name="Kodira C.D."/>
            <person name="Koehrsen M."/>
            <person name="Kumar L."/>
            <person name="Lee Y.H."/>
            <person name="Li L."/>
            <person name="Manners J.M."/>
            <person name="Miranda-Saavedra D."/>
            <person name="Mukherjee M."/>
            <person name="Park G."/>
            <person name="Park J."/>
            <person name="Park S.Y."/>
            <person name="Proctor R.H."/>
            <person name="Regev A."/>
            <person name="Ruiz-Roldan M.C."/>
            <person name="Sain D."/>
            <person name="Sakthikumar S."/>
            <person name="Sykes S."/>
            <person name="Schwartz D.C."/>
            <person name="Turgeon B.G."/>
            <person name="Wapinski I."/>
            <person name="Yoder O."/>
            <person name="Young S."/>
            <person name="Zeng Q."/>
            <person name="Zhou S."/>
            <person name="Galagan J."/>
            <person name="Cuomo C.A."/>
            <person name="Kistler H.C."/>
            <person name="Rep M."/>
        </authorList>
    </citation>
    <scope>NUCLEOTIDE SEQUENCE [LARGE SCALE GENOMIC DNA]</scope>
    <source>
        <strain evidence="2">M3125 / FGSC 7600</strain>
    </source>
</reference>
<dbReference type="GeneID" id="30071552"/>
<evidence type="ECO:0000313" key="1">
    <source>
        <dbReference type="EMBL" id="EWG36477.1"/>
    </source>
</evidence>
<dbReference type="EMBL" id="DS022242">
    <property type="protein sequence ID" value="EWG36477.1"/>
    <property type="molecule type" value="Genomic_DNA"/>
</dbReference>
<protein>
    <submittedName>
        <fullName evidence="1">Uncharacterized protein</fullName>
    </submittedName>
</protein>
<dbReference type="RefSeq" id="XP_018742668.1">
    <property type="nucleotide sequence ID" value="XM_018903629.1"/>
</dbReference>
<dbReference type="EMBL" id="CM000578">
    <property type="protein sequence ID" value="EWG36477.1"/>
    <property type="molecule type" value="Genomic_DNA"/>
</dbReference>
<accession>W7LV93</accession>